<dbReference type="EMBL" id="NWUJ01000008">
    <property type="protein sequence ID" value="PFH33624.1"/>
    <property type="molecule type" value="Genomic_DNA"/>
</dbReference>
<dbReference type="STRING" id="94643.A0A2A9M8W7"/>
<dbReference type="OrthoDB" id="239262at2759"/>
<feature type="chain" id="PRO_5012405603" description="Superoxide dismutase [Fe]" evidence="10">
    <location>
        <begin position="19"/>
        <end position="289"/>
    </location>
</feature>
<evidence type="ECO:0000313" key="13">
    <source>
        <dbReference type="EMBL" id="PFH33624.1"/>
    </source>
</evidence>
<evidence type="ECO:0000313" key="14">
    <source>
        <dbReference type="Proteomes" id="UP000224006"/>
    </source>
</evidence>
<dbReference type="RefSeq" id="XP_029217633.1">
    <property type="nucleotide sequence ID" value="XM_029366202.1"/>
</dbReference>
<dbReference type="VEuPathDB" id="ToxoDB:BESB_078400"/>
<comment type="similarity">
    <text evidence="2">Belongs to the iron/manganese superoxide dismutase family.</text>
</comment>
<feature type="signal peptide" evidence="10">
    <location>
        <begin position="1"/>
        <end position="18"/>
    </location>
</feature>
<dbReference type="InterPro" id="IPR001189">
    <property type="entry name" value="Mn/Fe_SOD"/>
</dbReference>
<dbReference type="Pfam" id="PF02777">
    <property type="entry name" value="Sod_Fe_C"/>
    <property type="match status" value="1"/>
</dbReference>
<evidence type="ECO:0000256" key="8">
    <source>
        <dbReference type="ARBA" id="ARBA00023004"/>
    </source>
</evidence>
<dbReference type="InterPro" id="IPR019833">
    <property type="entry name" value="Mn/Fe_SOD_BS"/>
</dbReference>
<protein>
    <recommendedName>
        <fullName evidence="5">Superoxide dismutase [Fe]</fullName>
        <ecNumber evidence="4">1.15.1.1</ecNumber>
    </recommendedName>
    <alternativeName>
        <fullName evidence="9">FeSOD</fullName>
    </alternativeName>
</protein>
<keyword evidence="14" id="KW-1185">Reference proteome</keyword>
<evidence type="ECO:0000259" key="11">
    <source>
        <dbReference type="Pfam" id="PF00081"/>
    </source>
</evidence>
<evidence type="ECO:0000256" key="10">
    <source>
        <dbReference type="SAM" id="SignalP"/>
    </source>
</evidence>
<evidence type="ECO:0000259" key="12">
    <source>
        <dbReference type="Pfam" id="PF02777"/>
    </source>
</evidence>
<dbReference type="InterPro" id="IPR036324">
    <property type="entry name" value="Mn/Fe_SOD_N_sf"/>
</dbReference>
<dbReference type="InterPro" id="IPR019831">
    <property type="entry name" value="Mn/Fe_SOD_N"/>
</dbReference>
<dbReference type="PANTHER" id="PTHR42769:SF3">
    <property type="entry name" value="SUPEROXIDE DISMUTASE [FE] 2, CHLOROPLASTIC"/>
    <property type="match status" value="1"/>
</dbReference>
<evidence type="ECO:0000256" key="9">
    <source>
        <dbReference type="ARBA" id="ARBA00029867"/>
    </source>
</evidence>
<proteinExistence type="inferred from homology"/>
<comment type="subunit">
    <text evidence="3">Homodimer.</text>
</comment>
<keyword evidence="8" id="KW-0408">Iron</keyword>
<dbReference type="PROSITE" id="PS00088">
    <property type="entry name" value="SOD_MN"/>
    <property type="match status" value="1"/>
</dbReference>
<dbReference type="SUPFAM" id="SSF54719">
    <property type="entry name" value="Fe,Mn superoxide dismutase (SOD), C-terminal domain"/>
    <property type="match status" value="1"/>
</dbReference>
<reference evidence="13 14" key="1">
    <citation type="submission" date="2017-09" db="EMBL/GenBank/DDBJ databases">
        <title>Genome sequencing of Besnoitia besnoiti strain Bb-Ger1.</title>
        <authorList>
            <person name="Schares G."/>
            <person name="Venepally P."/>
            <person name="Lorenzi H.A."/>
        </authorList>
    </citation>
    <scope>NUCLEOTIDE SEQUENCE [LARGE SCALE GENOMIC DNA]</scope>
    <source>
        <strain evidence="13 14">Bb-Ger1</strain>
    </source>
</reference>
<dbReference type="FunFam" id="1.10.287.990:FF:000002">
    <property type="entry name" value="Superoxide dismutase"/>
    <property type="match status" value="1"/>
</dbReference>
<keyword evidence="7" id="KW-0560">Oxidoreductase</keyword>
<dbReference type="Pfam" id="PF00081">
    <property type="entry name" value="Sod_Fe_N"/>
    <property type="match status" value="1"/>
</dbReference>
<evidence type="ECO:0000256" key="2">
    <source>
        <dbReference type="ARBA" id="ARBA00008714"/>
    </source>
</evidence>
<keyword evidence="10" id="KW-0732">Signal</keyword>
<evidence type="ECO:0000256" key="3">
    <source>
        <dbReference type="ARBA" id="ARBA00011738"/>
    </source>
</evidence>
<dbReference type="InterPro" id="IPR019832">
    <property type="entry name" value="Mn/Fe_SOD_C"/>
</dbReference>
<feature type="domain" description="Manganese/iron superoxide dismutase C-terminal" evidence="12">
    <location>
        <begin position="178"/>
        <end position="280"/>
    </location>
</feature>
<dbReference type="GO" id="GO:0004784">
    <property type="term" value="F:superoxide dismutase activity"/>
    <property type="evidence" value="ECO:0007669"/>
    <property type="project" value="UniProtKB-EC"/>
</dbReference>
<name>A0A2A9M8W7_BESBE</name>
<dbReference type="PRINTS" id="PR01703">
    <property type="entry name" value="MNSODISMTASE"/>
</dbReference>
<evidence type="ECO:0000256" key="1">
    <source>
        <dbReference type="ARBA" id="ARBA00001962"/>
    </source>
</evidence>
<dbReference type="KEGG" id="bbes:BESB_078400"/>
<keyword evidence="6" id="KW-0479">Metal-binding</keyword>
<evidence type="ECO:0000256" key="7">
    <source>
        <dbReference type="ARBA" id="ARBA00023002"/>
    </source>
</evidence>
<dbReference type="Gene3D" id="3.55.40.20">
    <property type="entry name" value="Iron/manganese superoxide dismutase, C-terminal domain"/>
    <property type="match status" value="1"/>
</dbReference>
<dbReference type="GO" id="GO:0046872">
    <property type="term" value="F:metal ion binding"/>
    <property type="evidence" value="ECO:0007669"/>
    <property type="project" value="UniProtKB-KW"/>
</dbReference>
<accession>A0A2A9M8W7</accession>
<dbReference type="InterPro" id="IPR036314">
    <property type="entry name" value="SOD_C_sf"/>
</dbReference>
<sequence>MSLTALLVPALRLSAALAVAPVGLTLETAALSASHLSRRTASRFLHVFPAPLSSSLAQKAAQCGATHMRSSYTCLRHARPFASSGTAAFALPPLPYSEDALAPHISAETLRFHHGKHHAAYVSKLNGFVEGTPFANQTLEDIVRGSSGALFNNAAQAWNHEFYFKSMKPVSAGGGGEPEGRLMEEIVAAFSSFAQFKDEFSKLATGHFGSGWAWLVWDKEKKRLTLEQTHDADTPITDKNKVPLLCCDVWEHAYYIDRRNDRPAYVDGWWKVVNWSFASENLVKAQQTN</sequence>
<evidence type="ECO:0000256" key="5">
    <source>
        <dbReference type="ARBA" id="ARBA00014767"/>
    </source>
</evidence>
<dbReference type="GeneID" id="40312767"/>
<dbReference type="FunFam" id="3.55.40.20:FF:000004">
    <property type="entry name" value="Superoxide dismutase [Fe]"/>
    <property type="match status" value="1"/>
</dbReference>
<feature type="domain" description="Manganese/iron superoxide dismutase N-terminal" evidence="11">
    <location>
        <begin position="89"/>
        <end position="168"/>
    </location>
</feature>
<organism evidence="13 14">
    <name type="scientific">Besnoitia besnoiti</name>
    <name type="common">Apicomplexan protozoan</name>
    <dbReference type="NCBI Taxonomy" id="94643"/>
    <lineage>
        <taxon>Eukaryota</taxon>
        <taxon>Sar</taxon>
        <taxon>Alveolata</taxon>
        <taxon>Apicomplexa</taxon>
        <taxon>Conoidasida</taxon>
        <taxon>Coccidia</taxon>
        <taxon>Eucoccidiorida</taxon>
        <taxon>Eimeriorina</taxon>
        <taxon>Sarcocystidae</taxon>
        <taxon>Besnoitia</taxon>
    </lineage>
</organism>
<evidence type="ECO:0000256" key="4">
    <source>
        <dbReference type="ARBA" id="ARBA00012682"/>
    </source>
</evidence>
<comment type="caution">
    <text evidence="13">The sequence shown here is derived from an EMBL/GenBank/DDBJ whole genome shotgun (WGS) entry which is preliminary data.</text>
</comment>
<dbReference type="PANTHER" id="PTHR42769">
    <property type="entry name" value="SUPEROXIDE DISMUTASE"/>
    <property type="match status" value="1"/>
</dbReference>
<dbReference type="EC" id="1.15.1.1" evidence="4"/>
<dbReference type="SUPFAM" id="SSF46609">
    <property type="entry name" value="Fe,Mn superoxide dismutase (SOD), N-terminal domain"/>
    <property type="match status" value="1"/>
</dbReference>
<dbReference type="Gene3D" id="1.10.287.990">
    <property type="entry name" value="Fe,Mn superoxide dismutase (SOD) domain"/>
    <property type="match status" value="1"/>
</dbReference>
<dbReference type="AlphaFoldDB" id="A0A2A9M8W7"/>
<dbReference type="Proteomes" id="UP000224006">
    <property type="component" value="Chromosome VII"/>
</dbReference>
<evidence type="ECO:0000256" key="6">
    <source>
        <dbReference type="ARBA" id="ARBA00022723"/>
    </source>
</evidence>
<gene>
    <name evidence="13" type="ORF">BESB_078400</name>
</gene>
<comment type="cofactor">
    <cofactor evidence="1">
        <name>Fe cation</name>
        <dbReference type="ChEBI" id="CHEBI:24875"/>
    </cofactor>
</comment>